<proteinExistence type="predicted"/>
<gene>
    <name evidence="2" type="ORF">UFOPK4354_02072</name>
</gene>
<organism evidence="2">
    <name type="scientific">freshwater metagenome</name>
    <dbReference type="NCBI Taxonomy" id="449393"/>
    <lineage>
        <taxon>unclassified sequences</taxon>
        <taxon>metagenomes</taxon>
        <taxon>ecological metagenomes</taxon>
    </lineage>
</organism>
<evidence type="ECO:0000256" key="1">
    <source>
        <dbReference type="SAM" id="MobiDB-lite"/>
    </source>
</evidence>
<feature type="region of interest" description="Disordered" evidence="1">
    <location>
        <begin position="70"/>
        <end position="146"/>
    </location>
</feature>
<accession>A0A6J7UTZ6</accession>
<dbReference type="EMBL" id="CAFBQW010000349">
    <property type="protein sequence ID" value="CAB5069413.1"/>
    <property type="molecule type" value="Genomic_DNA"/>
</dbReference>
<protein>
    <submittedName>
        <fullName evidence="2">Unannotated protein</fullName>
    </submittedName>
</protein>
<dbReference type="AlphaFoldDB" id="A0A6J7UTZ6"/>
<sequence>MDDTQRSADMRCCVLLSKNLSGFGGSGVPCWIHAAQPGAAVAWPHTDCVRPEQCLTRSVACSAAPERERLGATHGRPRAANVWDPTPAERRWPPLSRHRATTGFSCGSSDDDGRASASKWAGQRTPRCPRRMGTSPPPSRAPAAQFSQSWRHNCTLVPTFKCRSQQGLCWG</sequence>
<evidence type="ECO:0000313" key="2">
    <source>
        <dbReference type="EMBL" id="CAB5069413.1"/>
    </source>
</evidence>
<reference evidence="2" key="1">
    <citation type="submission" date="2020-05" db="EMBL/GenBank/DDBJ databases">
        <authorList>
            <person name="Chiriac C."/>
            <person name="Salcher M."/>
            <person name="Ghai R."/>
            <person name="Kavagutti S V."/>
        </authorList>
    </citation>
    <scope>NUCLEOTIDE SEQUENCE</scope>
</reference>
<name>A0A6J7UTZ6_9ZZZZ</name>